<dbReference type="AlphaFoldDB" id="A0A4R8LSR0"/>
<dbReference type="PANTHER" id="PTHR37814">
    <property type="entry name" value="CONSERVED MEMBRANE PROTEIN"/>
    <property type="match status" value="1"/>
</dbReference>
<keyword evidence="3" id="KW-1185">Reference proteome</keyword>
<feature type="transmembrane region" description="Helical" evidence="1">
    <location>
        <begin position="221"/>
        <end position="243"/>
    </location>
</feature>
<feature type="transmembrane region" description="Helical" evidence="1">
    <location>
        <begin position="185"/>
        <end position="209"/>
    </location>
</feature>
<keyword evidence="1" id="KW-1133">Transmembrane helix</keyword>
<organism evidence="2 3">
    <name type="scientific">Alicyclobacillus sacchari</name>
    <dbReference type="NCBI Taxonomy" id="392010"/>
    <lineage>
        <taxon>Bacteria</taxon>
        <taxon>Bacillati</taxon>
        <taxon>Bacillota</taxon>
        <taxon>Bacilli</taxon>
        <taxon>Bacillales</taxon>
        <taxon>Alicyclobacillaceae</taxon>
        <taxon>Alicyclobacillus</taxon>
    </lineage>
</organism>
<proteinExistence type="predicted"/>
<feature type="transmembrane region" description="Helical" evidence="1">
    <location>
        <begin position="115"/>
        <end position="133"/>
    </location>
</feature>
<dbReference type="Proteomes" id="UP000294581">
    <property type="component" value="Unassembled WGS sequence"/>
</dbReference>
<feature type="transmembrane region" description="Helical" evidence="1">
    <location>
        <begin position="298"/>
        <end position="317"/>
    </location>
</feature>
<feature type="transmembrane region" description="Helical" evidence="1">
    <location>
        <begin position="145"/>
        <end position="165"/>
    </location>
</feature>
<dbReference type="InterPro" id="IPR038728">
    <property type="entry name" value="YkvI-like"/>
</dbReference>
<feature type="transmembrane region" description="Helical" evidence="1">
    <location>
        <begin position="89"/>
        <end position="109"/>
    </location>
</feature>
<gene>
    <name evidence="2" type="ORF">C7445_102269</name>
</gene>
<dbReference type="RefSeq" id="WP_134158634.1">
    <property type="nucleotide sequence ID" value="NZ_BSUS01000001.1"/>
</dbReference>
<keyword evidence="1" id="KW-0472">Membrane</keyword>
<keyword evidence="1" id="KW-0812">Transmembrane</keyword>
<feature type="transmembrane region" description="Helical" evidence="1">
    <location>
        <begin position="323"/>
        <end position="342"/>
    </location>
</feature>
<evidence type="ECO:0000313" key="2">
    <source>
        <dbReference type="EMBL" id="TDY50709.1"/>
    </source>
</evidence>
<dbReference type="PANTHER" id="PTHR37814:SF1">
    <property type="entry name" value="MEMBRANE PROTEIN"/>
    <property type="match status" value="1"/>
</dbReference>
<protein>
    <submittedName>
        <fullName evidence="2">Putative membrane protein YkvI</fullName>
    </submittedName>
</protein>
<feature type="transmembrane region" description="Helical" evidence="1">
    <location>
        <begin position="263"/>
        <end position="286"/>
    </location>
</feature>
<sequence length="347" mass="37510">MRSRWLTLQVACVYIGTVVGAGFASGREIYQFFAQYGIVAYASIGLVTLLFAWLGYRLMALGAKLGAQSFRDLTTYVFPPRLAQAMDGVVLMMLFGTTVAMLAGTGELFRERLGLPFSFGVAVGIVVTMWTMMFGMNGLLKVNSFIVPSLTAFVLFVTLHTAMYGDGFAHALHPPGIANQFGLPVWVNALLYAALNIGLSIGVLVPLGGQIRSRKVLSQGALLGALGLGGLLACVAFCLFAYMPGIRAYAIPMGYIAAQFPTWLTALFIAVLFGEIYSTLVGNIYSMAATIARSRRQVLLASLVTLVVAGLLSHFGFRAIVAYAYTAFGWISLWFLTMLIIARVRLR</sequence>
<dbReference type="EMBL" id="SORF01000002">
    <property type="protein sequence ID" value="TDY50709.1"/>
    <property type="molecule type" value="Genomic_DNA"/>
</dbReference>
<evidence type="ECO:0000256" key="1">
    <source>
        <dbReference type="SAM" id="Phobius"/>
    </source>
</evidence>
<feature type="transmembrane region" description="Helical" evidence="1">
    <location>
        <begin position="36"/>
        <end position="56"/>
    </location>
</feature>
<name>A0A4R8LSR0_9BACL</name>
<comment type="caution">
    <text evidence="2">The sequence shown here is derived from an EMBL/GenBank/DDBJ whole genome shotgun (WGS) entry which is preliminary data.</text>
</comment>
<dbReference type="OrthoDB" id="4424890at2"/>
<evidence type="ECO:0000313" key="3">
    <source>
        <dbReference type="Proteomes" id="UP000294581"/>
    </source>
</evidence>
<accession>A0A4R8LSR0</accession>
<reference evidence="2 3" key="1">
    <citation type="submission" date="2019-03" db="EMBL/GenBank/DDBJ databases">
        <title>Genomic Encyclopedia of Type Strains, Phase IV (KMG-IV): sequencing the most valuable type-strain genomes for metagenomic binning, comparative biology and taxonomic classification.</title>
        <authorList>
            <person name="Goeker M."/>
        </authorList>
    </citation>
    <scope>NUCLEOTIDE SEQUENCE [LARGE SCALE GENOMIC DNA]</scope>
    <source>
        <strain evidence="2 3">DSM 17974</strain>
    </source>
</reference>